<dbReference type="PANTHER" id="PTHR33154">
    <property type="entry name" value="TRANSCRIPTIONAL REGULATOR, ARSR FAMILY"/>
    <property type="match status" value="1"/>
</dbReference>
<keyword evidence="6" id="KW-1185">Reference proteome</keyword>
<name>A0B8P5_METTP</name>
<sequence>MKKLARLIGDEERAMHKIQRLRSLVDVIESDVQDEVKIFKALSDPCRLAILKLLQNGEFCVCEIMTALDRPQSTTSHHLSILKDAGLIKERKVGKWSNYRLADGAVIEIMNQARLLSKLQK</sequence>
<dbReference type="InterPro" id="IPR036388">
    <property type="entry name" value="WH-like_DNA-bd_sf"/>
</dbReference>
<dbReference type="PANTHER" id="PTHR33154:SF18">
    <property type="entry name" value="ARSENICAL RESISTANCE OPERON REPRESSOR"/>
    <property type="match status" value="1"/>
</dbReference>
<dbReference type="NCBIfam" id="NF033788">
    <property type="entry name" value="HTH_metalloreg"/>
    <property type="match status" value="1"/>
</dbReference>
<dbReference type="EMBL" id="CP000477">
    <property type="protein sequence ID" value="ABK15069.1"/>
    <property type="molecule type" value="Genomic_DNA"/>
</dbReference>
<evidence type="ECO:0000313" key="5">
    <source>
        <dbReference type="EMBL" id="ABK15069.1"/>
    </source>
</evidence>
<dbReference type="InterPro" id="IPR011991">
    <property type="entry name" value="ArsR-like_HTH"/>
</dbReference>
<dbReference type="Gene3D" id="1.10.10.10">
    <property type="entry name" value="Winged helix-like DNA-binding domain superfamily/Winged helix DNA-binding domain"/>
    <property type="match status" value="1"/>
</dbReference>
<evidence type="ECO:0000259" key="4">
    <source>
        <dbReference type="PROSITE" id="PS50987"/>
    </source>
</evidence>
<dbReference type="Proteomes" id="UP000000674">
    <property type="component" value="Chromosome"/>
</dbReference>
<dbReference type="SMART" id="SM00418">
    <property type="entry name" value="HTH_ARSR"/>
    <property type="match status" value="1"/>
</dbReference>
<dbReference type="GO" id="GO:0003677">
    <property type="term" value="F:DNA binding"/>
    <property type="evidence" value="ECO:0007669"/>
    <property type="project" value="UniProtKB-KW"/>
</dbReference>
<dbReference type="HOGENOM" id="CLU_097806_7_3_2"/>
<dbReference type="SUPFAM" id="SSF46785">
    <property type="entry name" value="Winged helix' DNA-binding domain"/>
    <property type="match status" value="1"/>
</dbReference>
<dbReference type="KEGG" id="mtp:Mthe_1291"/>
<keyword evidence="3" id="KW-0804">Transcription</keyword>
<keyword evidence="1" id="KW-0805">Transcription regulation</keyword>
<dbReference type="InterPro" id="IPR001845">
    <property type="entry name" value="HTH_ArsR_DNA-bd_dom"/>
</dbReference>
<accession>A0B8P5</accession>
<proteinExistence type="predicted"/>
<dbReference type="InterPro" id="IPR051081">
    <property type="entry name" value="HTH_MetalResp_TranReg"/>
</dbReference>
<keyword evidence="2" id="KW-0238">DNA-binding</keyword>
<evidence type="ECO:0000313" key="6">
    <source>
        <dbReference type="Proteomes" id="UP000000674"/>
    </source>
</evidence>
<dbReference type="AlphaFoldDB" id="A0B8P5"/>
<protein>
    <submittedName>
        <fullName evidence="5">Transcriptional regulator, ArsR family</fullName>
    </submittedName>
</protein>
<evidence type="ECO:0000256" key="2">
    <source>
        <dbReference type="ARBA" id="ARBA00023125"/>
    </source>
</evidence>
<dbReference type="STRING" id="349307.Mthe_1291"/>
<dbReference type="Pfam" id="PF01022">
    <property type="entry name" value="HTH_5"/>
    <property type="match status" value="1"/>
</dbReference>
<reference evidence="5 6" key="1">
    <citation type="submission" date="2006-10" db="EMBL/GenBank/DDBJ databases">
        <title>Complete sequence of Methanosaeta thermophila PT.</title>
        <authorList>
            <consortium name="US DOE Joint Genome Institute"/>
            <person name="Copeland A."/>
            <person name="Lucas S."/>
            <person name="Lapidus A."/>
            <person name="Barry K."/>
            <person name="Detter J.C."/>
            <person name="Glavina del Rio T."/>
            <person name="Hammon N."/>
            <person name="Israni S."/>
            <person name="Pitluck S."/>
            <person name="Chain P."/>
            <person name="Malfatti S."/>
            <person name="Shin M."/>
            <person name="Vergez L."/>
            <person name="Schmutz J."/>
            <person name="Larimer F."/>
            <person name="Land M."/>
            <person name="Hauser L."/>
            <person name="Kyrpides N."/>
            <person name="Kim E."/>
            <person name="Smith K.S."/>
            <person name="Ingram-Smith C."/>
            <person name="Richardson P."/>
        </authorList>
    </citation>
    <scope>NUCLEOTIDE SEQUENCE [LARGE SCALE GENOMIC DNA]</scope>
    <source>
        <strain evidence="6">DSM 6194 / JCM 14653 / NBRC 101360 / PT</strain>
    </source>
</reference>
<evidence type="ECO:0000256" key="1">
    <source>
        <dbReference type="ARBA" id="ARBA00023015"/>
    </source>
</evidence>
<dbReference type="CDD" id="cd00090">
    <property type="entry name" value="HTH_ARSR"/>
    <property type="match status" value="1"/>
</dbReference>
<evidence type="ECO:0000256" key="3">
    <source>
        <dbReference type="ARBA" id="ARBA00023163"/>
    </source>
</evidence>
<dbReference type="InterPro" id="IPR036390">
    <property type="entry name" value="WH_DNA-bd_sf"/>
</dbReference>
<dbReference type="PROSITE" id="PS50987">
    <property type="entry name" value="HTH_ARSR_2"/>
    <property type="match status" value="1"/>
</dbReference>
<dbReference type="GO" id="GO:0003700">
    <property type="term" value="F:DNA-binding transcription factor activity"/>
    <property type="evidence" value="ECO:0007669"/>
    <property type="project" value="InterPro"/>
</dbReference>
<organism evidence="5 6">
    <name type="scientific">Methanothrix thermoacetophila (strain DSM 6194 / JCM 14653 / NBRC 101360 / PT)</name>
    <name type="common">Methanosaeta thermophila</name>
    <dbReference type="NCBI Taxonomy" id="349307"/>
    <lineage>
        <taxon>Archaea</taxon>
        <taxon>Methanobacteriati</taxon>
        <taxon>Methanobacteriota</taxon>
        <taxon>Stenosarchaea group</taxon>
        <taxon>Methanomicrobia</taxon>
        <taxon>Methanotrichales</taxon>
        <taxon>Methanotrichaceae</taxon>
        <taxon>Methanothrix</taxon>
    </lineage>
</organism>
<feature type="domain" description="HTH arsR-type" evidence="4">
    <location>
        <begin position="27"/>
        <end position="121"/>
    </location>
</feature>
<gene>
    <name evidence="5" type="ordered locus">Mthe_1291</name>
</gene>
<dbReference type="PRINTS" id="PR00778">
    <property type="entry name" value="HTHARSR"/>
</dbReference>